<dbReference type="InterPro" id="IPR006222">
    <property type="entry name" value="GCVT_N"/>
</dbReference>
<dbReference type="Pfam" id="PF16350">
    <property type="entry name" value="FAO_M"/>
    <property type="match status" value="1"/>
</dbReference>
<organism evidence="7 8">
    <name type="scientific">Boseongicola aestuarii</name>
    <dbReference type="NCBI Taxonomy" id="1470561"/>
    <lineage>
        <taxon>Bacteria</taxon>
        <taxon>Pseudomonadati</taxon>
        <taxon>Pseudomonadota</taxon>
        <taxon>Alphaproteobacteria</taxon>
        <taxon>Rhodobacterales</taxon>
        <taxon>Paracoccaceae</taxon>
        <taxon>Boseongicola</taxon>
    </lineage>
</organism>
<dbReference type="InterPro" id="IPR027266">
    <property type="entry name" value="TrmE/GcvT-like"/>
</dbReference>
<dbReference type="InterPro" id="IPR032503">
    <property type="entry name" value="FAO_M"/>
</dbReference>
<dbReference type="PANTHER" id="PTHR43757">
    <property type="entry name" value="AMINOMETHYLTRANSFERASE"/>
    <property type="match status" value="1"/>
</dbReference>
<proteinExistence type="inferred from homology"/>
<reference evidence="7 8" key="1">
    <citation type="submission" date="2017-05" db="EMBL/GenBank/DDBJ databases">
        <authorList>
            <person name="Song R."/>
            <person name="Chenine A.L."/>
            <person name="Ruprecht R.M."/>
        </authorList>
    </citation>
    <scope>NUCLEOTIDE SEQUENCE [LARGE SCALE GENOMIC DNA]</scope>
    <source>
        <strain evidence="7 8">CECT 8489</strain>
    </source>
</reference>
<feature type="domain" description="FAD dependent oxidoreductase central" evidence="6">
    <location>
        <begin position="367"/>
        <end position="420"/>
    </location>
</feature>
<evidence type="ECO:0000259" key="3">
    <source>
        <dbReference type="Pfam" id="PF01266"/>
    </source>
</evidence>
<dbReference type="Gene3D" id="3.30.1360.120">
    <property type="entry name" value="Probable tRNA modification gtpase trme, domain 1"/>
    <property type="match status" value="1"/>
</dbReference>
<comment type="similarity">
    <text evidence="1">Belongs to the GcvT family.</text>
</comment>
<dbReference type="SUPFAM" id="SSF54373">
    <property type="entry name" value="FAD-linked reductases, C-terminal domain"/>
    <property type="match status" value="1"/>
</dbReference>
<dbReference type="Pfam" id="PF08669">
    <property type="entry name" value="GCV_T_C"/>
    <property type="match status" value="1"/>
</dbReference>
<dbReference type="SUPFAM" id="SSF101790">
    <property type="entry name" value="Aminomethyltransferase beta-barrel domain"/>
    <property type="match status" value="1"/>
</dbReference>
<dbReference type="Gene3D" id="3.30.70.1400">
    <property type="entry name" value="Aminomethyltransferase beta-barrel domains"/>
    <property type="match status" value="1"/>
</dbReference>
<sequence length="808" mass="89016">MRTHAQAVVIGGGVIGCSILYHLAKLGWSDVVLLERSELTSGSTWHAAANIHGLHDSTNISRLQHYTMNLYAELEAETGQSCGVFQPGSLYLAQTEAREHQLRLQEAKARRYGMNFHEVSRDEAERLHPLVDFDGIRCIMFEPDGGNVDPSGVTNAYAVGARQRGAEIHRFTPVIATEQQPDGSWIVRTEKGDIRTPWVVNAAGLWAREVGAMAGVDLPLLPTEHQYFVTETIAEIAAMDRRLPSVADRDGEYYLRQEGQGLLVGAYEKDVRFWAEDGTPQGFGHELFADDLERIEDNMMRAIDRVPAVGEAGIKRVINGPMIWSPDSAALFGPVPELDGYFCCCGIIPGFSQNGGLGRLSAEWMVEGEPTLDMFGWDMARYGAWAGKAFTKARVGDQYANRFKIHFPNEERVAGRPARVRPVYQMQKDMGAHFGLNFGWEHPLWFTAEGEPDAETYGFTRQNWWEPVGREVKMLRTNAGILDISNFAKYRVKGPGAEDWLNALFANRMPHEVGRSCLTPLIGKRGGVAGDFTVTRLDKDEFWVVGSGMAERFHLRFFRAIPLPDGTTFESLTESIAGFNVAGPRSRELLGRLTNTDLANEGFPFMRSRRISVAGVDCVAIRVSFTGDLGWELHCAEGDQVVLYRALLDAGKELGAGPVGGRALMSMRLEKGYGSWGRDYSPEYWPHESGLGGLIKRDKDFLNKAAWEAIADKPARETMVLLEIDALEADASGSEPIFATDGTPIGQVSSGAYGYFVGKSLALAYLKAGSAAPGDTVHVAILGQPHKARVLERPPFDPDGVRLRDKAG</sequence>
<dbReference type="SUPFAM" id="SSF103025">
    <property type="entry name" value="Folate-binding domain"/>
    <property type="match status" value="1"/>
</dbReference>
<dbReference type="GO" id="GO:0102317">
    <property type="term" value="F:4-methylaminobutyrate oxidase (demethylating) activity"/>
    <property type="evidence" value="ECO:0007669"/>
    <property type="project" value="UniProtKB-EC"/>
</dbReference>
<dbReference type="Gene3D" id="2.40.30.110">
    <property type="entry name" value="Aminomethyltransferase beta-barrel domains"/>
    <property type="match status" value="1"/>
</dbReference>
<dbReference type="Pfam" id="PF01571">
    <property type="entry name" value="GCV_T"/>
    <property type="match status" value="1"/>
</dbReference>
<dbReference type="AlphaFoldDB" id="A0A238IVY7"/>
<evidence type="ECO:0000259" key="6">
    <source>
        <dbReference type="Pfam" id="PF16350"/>
    </source>
</evidence>
<feature type="domain" description="GCVT N-terminal" evidence="4">
    <location>
        <begin position="424"/>
        <end position="699"/>
    </location>
</feature>
<dbReference type="OrthoDB" id="7156675at2"/>
<name>A0A238IVY7_9RHOB</name>
<feature type="domain" description="Aminomethyltransferase C-terminal" evidence="5">
    <location>
        <begin position="719"/>
        <end position="797"/>
    </location>
</feature>
<keyword evidence="8" id="KW-1185">Reference proteome</keyword>
<dbReference type="InterPro" id="IPR028896">
    <property type="entry name" value="GcvT/YgfZ/DmdA"/>
</dbReference>
<dbReference type="SUPFAM" id="SSF51905">
    <property type="entry name" value="FAD/NAD(P)-binding domain"/>
    <property type="match status" value="1"/>
</dbReference>
<dbReference type="EMBL" id="FXXQ01000001">
    <property type="protein sequence ID" value="SMX22191.1"/>
    <property type="molecule type" value="Genomic_DNA"/>
</dbReference>
<evidence type="ECO:0000313" key="7">
    <source>
        <dbReference type="EMBL" id="SMX22191.1"/>
    </source>
</evidence>
<dbReference type="InterPro" id="IPR036188">
    <property type="entry name" value="FAD/NAD-bd_sf"/>
</dbReference>
<evidence type="ECO:0000256" key="1">
    <source>
        <dbReference type="ARBA" id="ARBA00008609"/>
    </source>
</evidence>
<dbReference type="Gene3D" id="3.30.9.10">
    <property type="entry name" value="D-Amino Acid Oxidase, subunit A, domain 2"/>
    <property type="match status" value="1"/>
</dbReference>
<dbReference type="PANTHER" id="PTHR43757:SF2">
    <property type="entry name" value="AMINOMETHYLTRANSFERASE, MITOCHONDRIAL"/>
    <property type="match status" value="1"/>
</dbReference>
<dbReference type="Pfam" id="PF01266">
    <property type="entry name" value="DAO"/>
    <property type="match status" value="1"/>
</dbReference>
<dbReference type="InterPro" id="IPR029043">
    <property type="entry name" value="GcvT/YgfZ_C"/>
</dbReference>
<gene>
    <name evidence="7" type="primary">mlr_2</name>
    <name evidence="7" type="ORF">BOA8489_00281</name>
</gene>
<dbReference type="EC" id="1.5.3.19" evidence="7"/>
<accession>A0A238IVY7</accession>
<dbReference type="InterPro" id="IPR013977">
    <property type="entry name" value="GcvT_C"/>
</dbReference>
<feature type="domain" description="FAD dependent oxidoreductase" evidence="3">
    <location>
        <begin position="7"/>
        <end position="364"/>
    </location>
</feature>
<dbReference type="PROSITE" id="PS51257">
    <property type="entry name" value="PROKAR_LIPOPROTEIN"/>
    <property type="match status" value="1"/>
</dbReference>
<dbReference type="Gene3D" id="3.50.50.60">
    <property type="entry name" value="FAD/NAD(P)-binding domain"/>
    <property type="match status" value="1"/>
</dbReference>
<evidence type="ECO:0000259" key="4">
    <source>
        <dbReference type="Pfam" id="PF01571"/>
    </source>
</evidence>
<dbReference type="Proteomes" id="UP000201838">
    <property type="component" value="Unassembled WGS sequence"/>
</dbReference>
<evidence type="ECO:0000256" key="2">
    <source>
        <dbReference type="ARBA" id="ARBA00023002"/>
    </source>
</evidence>
<dbReference type="RefSeq" id="WP_093972178.1">
    <property type="nucleotide sequence ID" value="NZ_FXXQ01000001.1"/>
</dbReference>
<dbReference type="InterPro" id="IPR006076">
    <property type="entry name" value="FAD-dep_OxRdtase"/>
</dbReference>
<keyword evidence="2 7" id="KW-0560">Oxidoreductase</keyword>
<protein>
    <submittedName>
        <fullName evidence="7">4-methylaminobutanoate oxidase (Formaldehyde-forming)</fullName>
        <ecNumber evidence="7">1.5.3.19</ecNumber>
    </submittedName>
</protein>
<evidence type="ECO:0000259" key="5">
    <source>
        <dbReference type="Pfam" id="PF08669"/>
    </source>
</evidence>
<evidence type="ECO:0000313" key="8">
    <source>
        <dbReference type="Proteomes" id="UP000201838"/>
    </source>
</evidence>